<evidence type="ECO:0000256" key="6">
    <source>
        <dbReference type="ARBA" id="ARBA00022813"/>
    </source>
</evidence>
<evidence type="ECO:0000259" key="13">
    <source>
        <dbReference type="PROSITE" id="PS51434"/>
    </source>
</evidence>
<dbReference type="AlphaFoldDB" id="A0A158Q6E7"/>
<reference evidence="17" key="1">
    <citation type="submission" date="2016-04" db="UniProtKB">
        <authorList>
            <consortium name="WormBaseParasite"/>
        </authorList>
    </citation>
    <scope>IDENTIFICATION</scope>
</reference>
<evidence type="ECO:0000256" key="1">
    <source>
        <dbReference type="ARBA" id="ARBA00004567"/>
    </source>
</evidence>
<evidence type="ECO:0000256" key="11">
    <source>
        <dbReference type="ARBA" id="ARBA00023242"/>
    </source>
</evidence>
<dbReference type="PANTHER" id="PTHR23198:SF6">
    <property type="entry name" value="NUCLEAR PORE COMPLEX PROTEIN NUP98-NUP96"/>
    <property type="match status" value="1"/>
</dbReference>
<dbReference type="GO" id="GO:0044614">
    <property type="term" value="C:nuclear pore cytoplasmic filaments"/>
    <property type="evidence" value="ECO:0007669"/>
    <property type="project" value="TreeGrafter"/>
</dbReference>
<keyword evidence="12" id="KW-0472">Membrane</keyword>
<comment type="similarity">
    <text evidence="3">Belongs to the nucleoporin GLFG family.</text>
</comment>
<dbReference type="GO" id="GO:0000973">
    <property type="term" value="P:post-transcriptional tethering of RNA polymerase II gene DNA at nuclear periphery"/>
    <property type="evidence" value="ECO:0007669"/>
    <property type="project" value="TreeGrafter"/>
</dbReference>
<dbReference type="FunFam" id="1.10.10.2360:FF:000001">
    <property type="entry name" value="Nuclear pore complex protein Nup98-Nup96"/>
    <property type="match status" value="1"/>
</dbReference>
<dbReference type="Proteomes" id="UP000274756">
    <property type="component" value="Unassembled WGS sequence"/>
</dbReference>
<dbReference type="EMBL" id="UYYG01000135">
    <property type="protein sequence ID" value="VDN53481.1"/>
    <property type="molecule type" value="Genomic_DNA"/>
</dbReference>
<organism evidence="15 17">
    <name type="scientific">Dracunculus medinensis</name>
    <name type="common">Guinea worm</name>
    <dbReference type="NCBI Taxonomy" id="318479"/>
    <lineage>
        <taxon>Eukaryota</taxon>
        <taxon>Metazoa</taxon>
        <taxon>Ecdysozoa</taxon>
        <taxon>Nematoda</taxon>
        <taxon>Chromadorea</taxon>
        <taxon>Rhabditida</taxon>
        <taxon>Spirurina</taxon>
        <taxon>Dracunculoidea</taxon>
        <taxon>Dracunculidae</taxon>
        <taxon>Dracunculus</taxon>
    </lineage>
</organism>
<dbReference type="InterPro" id="IPR036903">
    <property type="entry name" value="Nup98_auto-Pept-S59_dom_sf"/>
</dbReference>
<dbReference type="Gene3D" id="1.10.10.2360">
    <property type="match status" value="1"/>
</dbReference>
<feature type="domain" description="Peptidase S59" evidence="13">
    <location>
        <begin position="331"/>
        <end position="475"/>
    </location>
</feature>
<feature type="transmembrane region" description="Helical" evidence="12">
    <location>
        <begin position="206"/>
        <end position="223"/>
    </location>
</feature>
<dbReference type="GO" id="GO:0051028">
    <property type="term" value="P:mRNA transport"/>
    <property type="evidence" value="ECO:0007669"/>
    <property type="project" value="UniProtKB-KW"/>
</dbReference>
<accession>A0A158Q6E7</accession>
<dbReference type="GO" id="GO:0006405">
    <property type="term" value="P:RNA export from nucleus"/>
    <property type="evidence" value="ECO:0007669"/>
    <property type="project" value="TreeGrafter"/>
</dbReference>
<dbReference type="WBParaSite" id="DME_0000987701-mRNA-1">
    <property type="protein sequence ID" value="DME_0000987701-mRNA-1"/>
    <property type="gene ID" value="DME_0000987701"/>
</dbReference>
<evidence type="ECO:0000256" key="12">
    <source>
        <dbReference type="SAM" id="Phobius"/>
    </source>
</evidence>
<dbReference type="GO" id="GO:0006606">
    <property type="term" value="P:protein import into nucleus"/>
    <property type="evidence" value="ECO:0007669"/>
    <property type="project" value="TreeGrafter"/>
</dbReference>
<reference evidence="14 16" key="2">
    <citation type="submission" date="2018-11" db="EMBL/GenBank/DDBJ databases">
        <authorList>
            <consortium name="Pathogen Informatics"/>
        </authorList>
    </citation>
    <scope>NUCLEOTIDE SEQUENCE [LARGE SCALE GENOMIC DNA]</scope>
</reference>
<evidence type="ECO:0000256" key="5">
    <source>
        <dbReference type="ARBA" id="ARBA00022448"/>
    </source>
</evidence>
<name>A0A158Q6E7_DRAME</name>
<dbReference type="Gene3D" id="3.30.1610.10">
    <property type="entry name" value="Peptidase S59, nucleoporin"/>
    <property type="match status" value="1"/>
</dbReference>
<dbReference type="Proteomes" id="UP000038040">
    <property type="component" value="Unplaced"/>
</dbReference>
<feature type="transmembrane region" description="Helical" evidence="12">
    <location>
        <begin position="311"/>
        <end position="330"/>
    </location>
</feature>
<keyword evidence="10" id="KW-0906">Nuclear pore complex</keyword>
<keyword evidence="11" id="KW-0539">Nucleus</keyword>
<dbReference type="Pfam" id="PF12110">
    <property type="entry name" value="Nup96"/>
    <property type="match status" value="1"/>
</dbReference>
<evidence type="ECO:0000313" key="16">
    <source>
        <dbReference type="Proteomes" id="UP000274756"/>
    </source>
</evidence>
<evidence type="ECO:0000256" key="9">
    <source>
        <dbReference type="ARBA" id="ARBA00023010"/>
    </source>
</evidence>
<evidence type="ECO:0000256" key="3">
    <source>
        <dbReference type="ARBA" id="ARBA00008926"/>
    </source>
</evidence>
<evidence type="ECO:0000313" key="17">
    <source>
        <dbReference type="WBParaSite" id="DME_0000987701-mRNA-1"/>
    </source>
</evidence>
<dbReference type="GO" id="GO:0008139">
    <property type="term" value="F:nuclear localization sequence binding"/>
    <property type="evidence" value="ECO:0007669"/>
    <property type="project" value="TreeGrafter"/>
</dbReference>
<dbReference type="STRING" id="318479.A0A158Q6E7"/>
<keyword evidence="5" id="KW-0813">Transport</keyword>
<keyword evidence="8" id="KW-0653">Protein transport</keyword>
<evidence type="ECO:0000313" key="15">
    <source>
        <dbReference type="Proteomes" id="UP000038040"/>
    </source>
</evidence>
<keyword evidence="16" id="KW-1185">Reference proteome</keyword>
<evidence type="ECO:0000256" key="4">
    <source>
        <dbReference type="ARBA" id="ARBA00013472"/>
    </source>
</evidence>
<dbReference type="PANTHER" id="PTHR23198">
    <property type="entry name" value="NUCLEOPORIN"/>
    <property type="match status" value="1"/>
</dbReference>
<protein>
    <recommendedName>
        <fullName evidence="4">Nuclear pore complex protein Nup98-Nup96</fullName>
    </recommendedName>
</protein>
<keyword evidence="6" id="KW-0068">Autocatalytic cleavage</keyword>
<keyword evidence="7" id="KW-0509">mRNA transport</keyword>
<proteinExistence type="inferred from homology"/>
<dbReference type="GO" id="GO:0003723">
    <property type="term" value="F:RNA binding"/>
    <property type="evidence" value="ECO:0007669"/>
    <property type="project" value="TreeGrafter"/>
</dbReference>
<keyword evidence="9" id="KW-0811">Translocation</keyword>
<evidence type="ECO:0000256" key="7">
    <source>
        <dbReference type="ARBA" id="ARBA00022816"/>
    </source>
</evidence>
<dbReference type="SUPFAM" id="SSF82215">
    <property type="entry name" value="C-terminal autoproteolytic domain of nucleoporin nup98"/>
    <property type="match status" value="1"/>
</dbReference>
<dbReference type="Pfam" id="PF04096">
    <property type="entry name" value="Nucleoporin2"/>
    <property type="match status" value="1"/>
</dbReference>
<evidence type="ECO:0000313" key="14">
    <source>
        <dbReference type="EMBL" id="VDN53481.1"/>
    </source>
</evidence>
<dbReference type="GO" id="GO:0031965">
    <property type="term" value="C:nuclear membrane"/>
    <property type="evidence" value="ECO:0007669"/>
    <property type="project" value="UniProtKB-SubCell"/>
</dbReference>
<sequence>LFGQGKTFFGTATTQSSTFGGSFFGSAQPASQSTGLFSSGFGCMLSFQYHFNFITALSFYLASIQTGTTIKFDPPTSTDTTLRNGTTQTLSTKHMVISSMKQYENKSLEELRCEDYLANRKGIQSSNLGFGQSTQPTASTGLFSSSTFCFKMIATSSSSSLFGSTAPATSSLFGSKPTTGTLFGGTTNNATFGQTQGTGLFEINKHLLMISIYLFIIIFIFLFRKSSPFGQTQTSTAFSGFGQPSSTPSTSLFGSKSATSGFGGFGSTTTTPFGSQPTSGGLFGSKPATTGLFGSTQGFNKFIYNLYYSQYYFFYFFPYFFYISFVFFSFRCDYSCEPSLEELAVNAECNGGVCHLEQGFTVRRLAFGSVFWPGPFKLSNVDLDEIIFFRQNEVIVYPDDDKKPAINMELNRFAEISLERVWPRNRKTSEFIKDPIRLEELGFRNKLERASVKMGAEFKDYRPDTGTWVFTVPHFTKYGLVSDFIFLWYYQPFDAPLSEVFEAFKLDMERRHEKFEPSVYLELIKLACDQSYPLESILEPCNVPAHPFDYHISWHLWSVLHSLGYHHMFEGVDCAIHLQYAEQLALLGYEHLSIFVLMHISDPKRYMHAKLINDEKNMCRFALESDMFSEAHSLFFEKIAPKAVAFGWHFDAKMRNFLKFKVYE</sequence>
<dbReference type="GO" id="GO:0034398">
    <property type="term" value="P:telomere tethering at nuclear periphery"/>
    <property type="evidence" value="ECO:0007669"/>
    <property type="project" value="TreeGrafter"/>
</dbReference>
<keyword evidence="12" id="KW-0812">Transmembrane</keyword>
<dbReference type="OrthoDB" id="3797628at2759"/>
<evidence type="ECO:0000256" key="10">
    <source>
        <dbReference type="ARBA" id="ARBA00023132"/>
    </source>
</evidence>
<evidence type="ECO:0000256" key="2">
    <source>
        <dbReference type="ARBA" id="ARBA00004620"/>
    </source>
</evidence>
<keyword evidence="12" id="KW-1133">Transmembrane helix</keyword>
<gene>
    <name evidence="14" type="ORF">DME_LOCUS3454</name>
</gene>
<dbReference type="Pfam" id="PF21240">
    <property type="entry name" value="Nup98_GLEBS"/>
    <property type="match status" value="1"/>
</dbReference>
<dbReference type="InterPro" id="IPR037665">
    <property type="entry name" value="Nucleoporin_S59-like"/>
</dbReference>
<dbReference type="PROSITE" id="PS51434">
    <property type="entry name" value="NUP_C"/>
    <property type="match status" value="1"/>
</dbReference>
<dbReference type="InterPro" id="IPR007230">
    <property type="entry name" value="Nup98_auto-Pept-S59_dom"/>
</dbReference>
<dbReference type="InterPro" id="IPR021967">
    <property type="entry name" value="Nup98_C"/>
</dbReference>
<dbReference type="GO" id="GO:0017056">
    <property type="term" value="F:structural constituent of nuclear pore"/>
    <property type="evidence" value="ECO:0007669"/>
    <property type="project" value="InterPro"/>
</dbReference>
<comment type="subcellular location">
    <subcellularLocation>
        <location evidence="2">Nucleus membrane</location>
        <topology evidence="2">Peripheral membrane protein</topology>
        <orientation evidence="2">Nucleoplasmic side</orientation>
    </subcellularLocation>
    <subcellularLocation>
        <location evidence="1">Nucleus</location>
        <location evidence="1">Nuclear pore complex</location>
    </subcellularLocation>
</comment>
<evidence type="ECO:0000256" key="8">
    <source>
        <dbReference type="ARBA" id="ARBA00022927"/>
    </source>
</evidence>